<keyword evidence="3" id="KW-1185">Reference proteome</keyword>
<reference evidence="2 3" key="1">
    <citation type="submission" date="2016-11" db="EMBL/GenBank/DDBJ databases">
        <title>The macronuclear genome of Stentor coeruleus: a giant cell with tiny introns.</title>
        <authorList>
            <person name="Slabodnick M."/>
            <person name="Ruby J.G."/>
            <person name="Reiff S.B."/>
            <person name="Swart E.C."/>
            <person name="Gosai S."/>
            <person name="Prabakaran S."/>
            <person name="Witkowska E."/>
            <person name="Larue G.E."/>
            <person name="Fisher S."/>
            <person name="Freeman R.M."/>
            <person name="Gunawardena J."/>
            <person name="Chu W."/>
            <person name="Stover N.A."/>
            <person name="Gregory B.D."/>
            <person name="Nowacki M."/>
            <person name="Derisi J."/>
            <person name="Roy S.W."/>
            <person name="Marshall W.F."/>
            <person name="Sood P."/>
        </authorList>
    </citation>
    <scope>NUCLEOTIDE SEQUENCE [LARGE SCALE GENOMIC DNA]</scope>
    <source>
        <strain evidence="2">WM001</strain>
    </source>
</reference>
<feature type="transmembrane region" description="Helical" evidence="1">
    <location>
        <begin position="101"/>
        <end position="119"/>
    </location>
</feature>
<name>A0A1R2C8Y0_9CILI</name>
<keyword evidence="1" id="KW-0812">Transmembrane</keyword>
<sequence length="242" mass="27868">MKFPFYATNQRDRVQIHLRLEHFLLYWPIATLISLIIVISTSCVYTFSCSEFLPTVSYLAAYNGYDRIIVFIVTAQIIPLLIFFMSASVLYFDYYDCIDRFTLKIIGVFTSLALPAVVVMDEVNSSYYFPFDKIHTISLSGVVVALAVWMGFSLEWVWKSHKKTPSPYTKFVIGYVILCLFSLYDSYREWKTAEGPNDYIKLAIKEYITIGLLAFLPRIYCLVLSKVQVSFGQIIKASELDS</sequence>
<protein>
    <submittedName>
        <fullName evidence="2">Uncharacterized protein</fullName>
    </submittedName>
</protein>
<evidence type="ECO:0000313" key="3">
    <source>
        <dbReference type="Proteomes" id="UP000187209"/>
    </source>
</evidence>
<dbReference type="Proteomes" id="UP000187209">
    <property type="component" value="Unassembled WGS sequence"/>
</dbReference>
<proteinExistence type="predicted"/>
<feature type="transmembrane region" description="Helical" evidence="1">
    <location>
        <begin position="68"/>
        <end position="92"/>
    </location>
</feature>
<feature type="transmembrane region" description="Helical" evidence="1">
    <location>
        <begin position="170"/>
        <end position="187"/>
    </location>
</feature>
<dbReference type="AlphaFoldDB" id="A0A1R2C8Y0"/>
<dbReference type="EMBL" id="MPUH01000236">
    <property type="protein sequence ID" value="OMJ85462.1"/>
    <property type="molecule type" value="Genomic_DNA"/>
</dbReference>
<keyword evidence="1" id="KW-1133">Transmembrane helix</keyword>
<gene>
    <name evidence="2" type="ORF">SteCoe_13222</name>
</gene>
<accession>A0A1R2C8Y0</accession>
<evidence type="ECO:0000256" key="1">
    <source>
        <dbReference type="SAM" id="Phobius"/>
    </source>
</evidence>
<feature type="transmembrane region" description="Helical" evidence="1">
    <location>
        <begin position="207"/>
        <end position="225"/>
    </location>
</feature>
<evidence type="ECO:0000313" key="2">
    <source>
        <dbReference type="EMBL" id="OMJ85462.1"/>
    </source>
</evidence>
<dbReference type="OrthoDB" id="324253at2759"/>
<feature type="transmembrane region" description="Helical" evidence="1">
    <location>
        <begin position="139"/>
        <end position="158"/>
    </location>
</feature>
<organism evidence="2 3">
    <name type="scientific">Stentor coeruleus</name>
    <dbReference type="NCBI Taxonomy" id="5963"/>
    <lineage>
        <taxon>Eukaryota</taxon>
        <taxon>Sar</taxon>
        <taxon>Alveolata</taxon>
        <taxon>Ciliophora</taxon>
        <taxon>Postciliodesmatophora</taxon>
        <taxon>Heterotrichea</taxon>
        <taxon>Heterotrichida</taxon>
        <taxon>Stentoridae</taxon>
        <taxon>Stentor</taxon>
    </lineage>
</organism>
<feature type="transmembrane region" description="Helical" evidence="1">
    <location>
        <begin position="23"/>
        <end position="48"/>
    </location>
</feature>
<keyword evidence="1" id="KW-0472">Membrane</keyword>
<comment type="caution">
    <text evidence="2">The sequence shown here is derived from an EMBL/GenBank/DDBJ whole genome shotgun (WGS) entry which is preliminary data.</text>
</comment>